<evidence type="ECO:0000313" key="1">
    <source>
        <dbReference type="EMBL" id="KAJ7186266.1"/>
    </source>
</evidence>
<accession>A0AAD6Y0I3</accession>
<keyword evidence="2" id="KW-1185">Reference proteome</keyword>
<dbReference type="AlphaFoldDB" id="A0AAD6Y0I3"/>
<sequence>MPVMPLMAPPAAGSSRVGHAQCPSLGTQLYETQFFGMPIVSLPPSSPAVSAARDGPPRHLDLSQLSARSYRRIPRRGPVGIVQNFPHAAETPRSPSPSGRYTPRLGHVKALCHCSAIQCLGVVLPKPKTGMSGADCECSCVAGGIGDWW</sequence>
<dbReference type="EMBL" id="JARJCW010000208">
    <property type="protein sequence ID" value="KAJ7186266.1"/>
    <property type="molecule type" value="Genomic_DNA"/>
</dbReference>
<protein>
    <submittedName>
        <fullName evidence="1">Uncharacterized protein</fullName>
    </submittedName>
</protein>
<organism evidence="1 2">
    <name type="scientific">Mycena pura</name>
    <dbReference type="NCBI Taxonomy" id="153505"/>
    <lineage>
        <taxon>Eukaryota</taxon>
        <taxon>Fungi</taxon>
        <taxon>Dikarya</taxon>
        <taxon>Basidiomycota</taxon>
        <taxon>Agaricomycotina</taxon>
        <taxon>Agaricomycetes</taxon>
        <taxon>Agaricomycetidae</taxon>
        <taxon>Agaricales</taxon>
        <taxon>Marasmiineae</taxon>
        <taxon>Mycenaceae</taxon>
        <taxon>Mycena</taxon>
    </lineage>
</organism>
<name>A0AAD6Y0I3_9AGAR</name>
<evidence type="ECO:0000313" key="2">
    <source>
        <dbReference type="Proteomes" id="UP001219525"/>
    </source>
</evidence>
<reference evidence="1" key="1">
    <citation type="submission" date="2023-03" db="EMBL/GenBank/DDBJ databases">
        <title>Massive genome expansion in bonnet fungi (Mycena s.s.) driven by repeated elements and novel gene families across ecological guilds.</title>
        <authorList>
            <consortium name="Lawrence Berkeley National Laboratory"/>
            <person name="Harder C.B."/>
            <person name="Miyauchi S."/>
            <person name="Viragh M."/>
            <person name="Kuo A."/>
            <person name="Thoen E."/>
            <person name="Andreopoulos B."/>
            <person name="Lu D."/>
            <person name="Skrede I."/>
            <person name="Drula E."/>
            <person name="Henrissat B."/>
            <person name="Morin E."/>
            <person name="Kohler A."/>
            <person name="Barry K."/>
            <person name="LaButti K."/>
            <person name="Morin E."/>
            <person name="Salamov A."/>
            <person name="Lipzen A."/>
            <person name="Mereny Z."/>
            <person name="Hegedus B."/>
            <person name="Baldrian P."/>
            <person name="Stursova M."/>
            <person name="Weitz H."/>
            <person name="Taylor A."/>
            <person name="Grigoriev I.V."/>
            <person name="Nagy L.G."/>
            <person name="Martin F."/>
            <person name="Kauserud H."/>
        </authorList>
    </citation>
    <scope>NUCLEOTIDE SEQUENCE</scope>
    <source>
        <strain evidence="1">9144</strain>
    </source>
</reference>
<gene>
    <name evidence="1" type="ORF">GGX14DRAFT_409249</name>
</gene>
<proteinExistence type="predicted"/>
<dbReference type="Proteomes" id="UP001219525">
    <property type="component" value="Unassembled WGS sequence"/>
</dbReference>
<comment type="caution">
    <text evidence="1">The sequence shown here is derived from an EMBL/GenBank/DDBJ whole genome shotgun (WGS) entry which is preliminary data.</text>
</comment>